<dbReference type="AlphaFoldDB" id="A0AAD9VQB3"/>
<sequence>MRHPECRKRGKRKIPNKKEKSRSYSLCLSLPPLEMSMDKGVGTFSEQMSSFRSGLIPRSAFLPTFMYLLPIVLGEPSPNKDVMNLMFAGSS</sequence>
<name>A0AAD9VQB3_9HYME</name>
<proteinExistence type="predicted"/>
<dbReference type="EMBL" id="JAIFRP010000030">
    <property type="protein sequence ID" value="KAK2583068.1"/>
    <property type="molecule type" value="Genomic_DNA"/>
</dbReference>
<evidence type="ECO:0000313" key="3">
    <source>
        <dbReference type="Proteomes" id="UP001258017"/>
    </source>
</evidence>
<evidence type="ECO:0000256" key="1">
    <source>
        <dbReference type="SAM" id="MobiDB-lite"/>
    </source>
</evidence>
<dbReference type="Proteomes" id="UP001258017">
    <property type="component" value="Unassembled WGS sequence"/>
</dbReference>
<feature type="region of interest" description="Disordered" evidence="1">
    <location>
        <begin position="1"/>
        <end position="23"/>
    </location>
</feature>
<accession>A0AAD9VQB3</accession>
<gene>
    <name evidence="2" type="ORF">KPH14_009101</name>
</gene>
<reference evidence="2" key="2">
    <citation type="journal article" date="2023" name="Commun. Biol.">
        <title>Intrasexual cuticular hydrocarbon dimorphism in a wasp sheds light on hydrocarbon biosynthesis genes in Hymenoptera.</title>
        <authorList>
            <person name="Moris V.C."/>
            <person name="Podsiadlowski L."/>
            <person name="Martin S."/>
            <person name="Oeyen J.P."/>
            <person name="Donath A."/>
            <person name="Petersen M."/>
            <person name="Wilbrandt J."/>
            <person name="Misof B."/>
            <person name="Liedtke D."/>
            <person name="Thamm M."/>
            <person name="Scheiner R."/>
            <person name="Schmitt T."/>
            <person name="Niehuis O."/>
        </authorList>
    </citation>
    <scope>NUCLEOTIDE SEQUENCE</scope>
    <source>
        <strain evidence="2">GBR_01_08_01A</strain>
    </source>
</reference>
<evidence type="ECO:0000313" key="2">
    <source>
        <dbReference type="EMBL" id="KAK2583068.1"/>
    </source>
</evidence>
<organism evidence="2 3">
    <name type="scientific">Odynerus spinipes</name>
    <dbReference type="NCBI Taxonomy" id="1348599"/>
    <lineage>
        <taxon>Eukaryota</taxon>
        <taxon>Metazoa</taxon>
        <taxon>Ecdysozoa</taxon>
        <taxon>Arthropoda</taxon>
        <taxon>Hexapoda</taxon>
        <taxon>Insecta</taxon>
        <taxon>Pterygota</taxon>
        <taxon>Neoptera</taxon>
        <taxon>Endopterygota</taxon>
        <taxon>Hymenoptera</taxon>
        <taxon>Apocrita</taxon>
        <taxon>Aculeata</taxon>
        <taxon>Vespoidea</taxon>
        <taxon>Vespidae</taxon>
        <taxon>Eumeninae</taxon>
        <taxon>Odynerus</taxon>
    </lineage>
</organism>
<reference evidence="2" key="1">
    <citation type="submission" date="2021-08" db="EMBL/GenBank/DDBJ databases">
        <authorList>
            <person name="Misof B."/>
            <person name="Oliver O."/>
            <person name="Podsiadlowski L."/>
            <person name="Donath A."/>
            <person name="Peters R."/>
            <person name="Mayer C."/>
            <person name="Rust J."/>
            <person name="Gunkel S."/>
            <person name="Lesny P."/>
            <person name="Martin S."/>
            <person name="Oeyen J.P."/>
            <person name="Petersen M."/>
            <person name="Panagiotis P."/>
            <person name="Wilbrandt J."/>
            <person name="Tanja T."/>
        </authorList>
    </citation>
    <scope>NUCLEOTIDE SEQUENCE</scope>
    <source>
        <strain evidence="2">GBR_01_08_01A</strain>
        <tissue evidence="2">Thorax + abdomen</tissue>
    </source>
</reference>
<protein>
    <submittedName>
        <fullName evidence="2">Uncharacterized protein</fullName>
    </submittedName>
</protein>
<feature type="compositionally biased region" description="Basic residues" evidence="1">
    <location>
        <begin position="1"/>
        <end position="15"/>
    </location>
</feature>
<comment type="caution">
    <text evidence="2">The sequence shown here is derived from an EMBL/GenBank/DDBJ whole genome shotgun (WGS) entry which is preliminary data.</text>
</comment>
<keyword evidence="3" id="KW-1185">Reference proteome</keyword>